<dbReference type="EMBL" id="JBFNXX010000010">
    <property type="protein sequence ID" value="MEW9920686.1"/>
    <property type="molecule type" value="Genomic_DNA"/>
</dbReference>
<comment type="caution">
    <text evidence="2">The sequence shown here is derived from an EMBL/GenBank/DDBJ whole genome shotgun (WGS) entry which is preliminary data.</text>
</comment>
<sequence>MLRPSALALLLTASAASADLIARFDEGAPKDRFTITNDGACPLPAMTVVLDLATAPAGLIFDVTGSGAGVSVYQPFELVAGAEVLRGVPEVLDGDAAIALDLSGLGTGQSVAFTIDVDDTGGSAPTIVSGSEIAGASLRAEMGGRSVSATFGPDAVARLGMAACLS</sequence>
<organism evidence="2 3">
    <name type="scientific">Sulfitobacter sediminis</name>
    <dbReference type="NCBI Taxonomy" id="3234186"/>
    <lineage>
        <taxon>Bacteria</taxon>
        <taxon>Pseudomonadati</taxon>
        <taxon>Pseudomonadota</taxon>
        <taxon>Alphaproteobacteria</taxon>
        <taxon>Rhodobacterales</taxon>
        <taxon>Roseobacteraceae</taxon>
        <taxon>Sulfitobacter</taxon>
    </lineage>
</organism>
<name>A0ABV3RPU5_9RHOB</name>
<keyword evidence="1" id="KW-0732">Signal</keyword>
<dbReference type="Proteomes" id="UP001556098">
    <property type="component" value="Unassembled WGS sequence"/>
</dbReference>
<evidence type="ECO:0000313" key="3">
    <source>
        <dbReference type="Proteomes" id="UP001556098"/>
    </source>
</evidence>
<evidence type="ECO:0000313" key="2">
    <source>
        <dbReference type="EMBL" id="MEW9920686.1"/>
    </source>
</evidence>
<dbReference type="RefSeq" id="WP_367878390.1">
    <property type="nucleotide sequence ID" value="NZ_JBFNXX010000010.1"/>
</dbReference>
<feature type="chain" id="PRO_5046318641" evidence="1">
    <location>
        <begin position="19"/>
        <end position="166"/>
    </location>
</feature>
<gene>
    <name evidence="2" type="ORF">AB2B41_13805</name>
</gene>
<reference evidence="2 3" key="1">
    <citation type="submission" date="2024-07" db="EMBL/GenBank/DDBJ databases">
        <title>Marimonas sp.nov., isolated from tidal-flat sediment.</title>
        <authorList>
            <person name="Jayan J.N."/>
            <person name="Lee S.S."/>
        </authorList>
    </citation>
    <scope>NUCLEOTIDE SEQUENCE [LARGE SCALE GENOMIC DNA]</scope>
    <source>
        <strain evidence="2 3">MJW-29</strain>
    </source>
</reference>
<evidence type="ECO:0000256" key="1">
    <source>
        <dbReference type="SAM" id="SignalP"/>
    </source>
</evidence>
<proteinExistence type="predicted"/>
<accession>A0ABV3RPU5</accession>
<protein>
    <submittedName>
        <fullName evidence="2">Aggregation factor core</fullName>
    </submittedName>
</protein>
<keyword evidence="3" id="KW-1185">Reference proteome</keyword>
<feature type="signal peptide" evidence="1">
    <location>
        <begin position="1"/>
        <end position="18"/>
    </location>
</feature>